<keyword evidence="1" id="KW-1133">Transmembrane helix</keyword>
<dbReference type="Pfam" id="PF13711">
    <property type="entry name" value="DUF4160"/>
    <property type="match status" value="1"/>
</dbReference>
<keyword evidence="1" id="KW-0472">Membrane</keyword>
<evidence type="ECO:0000313" key="2">
    <source>
        <dbReference type="EMBL" id="KGE89160.1"/>
    </source>
</evidence>
<dbReference type="STRING" id="1524460.IX84_05195"/>
<feature type="transmembrane region" description="Helical" evidence="1">
    <location>
        <begin position="6"/>
        <end position="26"/>
    </location>
</feature>
<dbReference type="InterPro" id="IPR025427">
    <property type="entry name" value="DUF4160"/>
</dbReference>
<proteinExistence type="predicted"/>
<dbReference type="AlphaFoldDB" id="A0A098SAL7"/>
<keyword evidence="1" id="KW-0812">Transmembrane</keyword>
<gene>
    <name evidence="2" type="ORF">IX84_05195</name>
</gene>
<evidence type="ECO:0000313" key="3">
    <source>
        <dbReference type="Proteomes" id="UP000029736"/>
    </source>
</evidence>
<sequence>MLLTIAIYVLSPAIATVAGVAVYMYFKDHNPPHFHAKDGSDEAVYDFEGNTIKGKISPKKSKKVKKWAEENRSFLEDQWDEFQK</sequence>
<keyword evidence="3" id="KW-1185">Reference proteome</keyword>
<dbReference type="RefSeq" id="WP_044217039.1">
    <property type="nucleotide sequence ID" value="NZ_JBKAGJ010000001.1"/>
</dbReference>
<name>A0A098SAL7_9BACT</name>
<comment type="caution">
    <text evidence="2">The sequence shown here is derived from an EMBL/GenBank/DDBJ whole genome shotgun (WGS) entry which is preliminary data.</text>
</comment>
<dbReference type="EMBL" id="JPOS01000012">
    <property type="protein sequence ID" value="KGE89160.1"/>
    <property type="molecule type" value="Genomic_DNA"/>
</dbReference>
<evidence type="ECO:0008006" key="4">
    <source>
        <dbReference type="Google" id="ProtNLM"/>
    </source>
</evidence>
<organism evidence="2 3">
    <name type="scientific">Phaeodactylibacter xiamenensis</name>
    <dbReference type="NCBI Taxonomy" id="1524460"/>
    <lineage>
        <taxon>Bacteria</taxon>
        <taxon>Pseudomonadati</taxon>
        <taxon>Bacteroidota</taxon>
        <taxon>Saprospiria</taxon>
        <taxon>Saprospirales</taxon>
        <taxon>Haliscomenobacteraceae</taxon>
        <taxon>Phaeodactylibacter</taxon>
    </lineage>
</organism>
<protein>
    <recommendedName>
        <fullName evidence="4">DUF4160 domain-containing protein</fullName>
    </recommendedName>
</protein>
<reference evidence="2 3" key="1">
    <citation type="journal article" date="2014" name="Int. J. Syst. Evol. Microbiol.">
        <title>Phaeodactylibacter xiamenensis gen. nov., sp. nov., a member of the family Saprospiraceae isolated from the marine alga Phaeodactylum tricornutum.</title>
        <authorList>
            <person name="Chen Z.Jr."/>
            <person name="Lei X."/>
            <person name="Lai Q."/>
            <person name="Li Y."/>
            <person name="Zhang B."/>
            <person name="Zhang J."/>
            <person name="Zhang H."/>
            <person name="Yang L."/>
            <person name="Zheng W."/>
            <person name="Tian Y."/>
            <person name="Yu Z."/>
            <person name="Xu H.Jr."/>
            <person name="Zheng T."/>
        </authorList>
    </citation>
    <scope>NUCLEOTIDE SEQUENCE [LARGE SCALE GENOMIC DNA]</scope>
    <source>
        <strain evidence="2 3">KD52</strain>
    </source>
</reference>
<evidence type="ECO:0000256" key="1">
    <source>
        <dbReference type="SAM" id="Phobius"/>
    </source>
</evidence>
<dbReference type="OrthoDB" id="122670at2"/>
<accession>A0A098SAL7</accession>
<dbReference type="Proteomes" id="UP000029736">
    <property type="component" value="Unassembled WGS sequence"/>
</dbReference>